<proteinExistence type="predicted"/>
<evidence type="ECO:0000313" key="1">
    <source>
        <dbReference type="EMBL" id="KAI3530150.1"/>
    </source>
</evidence>
<evidence type="ECO:0000313" key="2">
    <source>
        <dbReference type="Proteomes" id="UP001056436"/>
    </source>
</evidence>
<dbReference type="AlphaFoldDB" id="A0A9Q0AY22"/>
<dbReference type="EMBL" id="SDAQ01000210">
    <property type="protein sequence ID" value="KAI3530150.1"/>
    <property type="molecule type" value="Genomic_DNA"/>
</dbReference>
<reference evidence="1" key="1">
    <citation type="submission" date="2019-01" db="EMBL/GenBank/DDBJ databases">
        <title>Colletotrichum abscissum LGMF1257.</title>
        <authorList>
            <person name="Baroncelli R."/>
        </authorList>
    </citation>
    <scope>NUCLEOTIDE SEQUENCE</scope>
    <source>
        <strain evidence="1">Ca142</strain>
    </source>
</reference>
<accession>A0A9Q0AY22</accession>
<dbReference type="Proteomes" id="UP001056436">
    <property type="component" value="Unassembled WGS sequence"/>
</dbReference>
<organism evidence="1 2">
    <name type="scientific">Colletotrichum abscissum</name>
    <dbReference type="NCBI Taxonomy" id="1671311"/>
    <lineage>
        <taxon>Eukaryota</taxon>
        <taxon>Fungi</taxon>
        <taxon>Dikarya</taxon>
        <taxon>Ascomycota</taxon>
        <taxon>Pezizomycotina</taxon>
        <taxon>Sordariomycetes</taxon>
        <taxon>Hypocreomycetidae</taxon>
        <taxon>Glomerellales</taxon>
        <taxon>Glomerellaceae</taxon>
        <taxon>Colletotrichum</taxon>
        <taxon>Colletotrichum acutatum species complex</taxon>
    </lineage>
</organism>
<comment type="caution">
    <text evidence="1">The sequence shown here is derived from an EMBL/GenBank/DDBJ whole genome shotgun (WGS) entry which is preliminary data.</text>
</comment>
<gene>
    <name evidence="1" type="ORF">CABS02_14598</name>
</gene>
<protein>
    <submittedName>
        <fullName evidence="1">Uncharacterized protein</fullName>
    </submittedName>
</protein>
<sequence length="163" mass="17535">MAFKIFPVSDVAVPTTPNLPMECIRPRLGRNATANKHPSRPAVLFRAPRVALFFVVSPLKPGPDGDVGVPQRRLLVANRLQPHLFPGVQGCTRPTATFPSGAQQTKLTANDWCSAFASAQWRTPYNAGFSRDRNAIGRLSTSVTEAGVPANKIGAATDQAMNK</sequence>
<name>A0A9Q0AY22_9PEZI</name>
<keyword evidence="2" id="KW-1185">Reference proteome</keyword>